<evidence type="ECO:0000313" key="3">
    <source>
        <dbReference type="Proteomes" id="UP000250235"/>
    </source>
</evidence>
<organism evidence="2 3">
    <name type="scientific">Dorcoceras hygrometricum</name>
    <dbReference type="NCBI Taxonomy" id="472368"/>
    <lineage>
        <taxon>Eukaryota</taxon>
        <taxon>Viridiplantae</taxon>
        <taxon>Streptophyta</taxon>
        <taxon>Embryophyta</taxon>
        <taxon>Tracheophyta</taxon>
        <taxon>Spermatophyta</taxon>
        <taxon>Magnoliopsida</taxon>
        <taxon>eudicotyledons</taxon>
        <taxon>Gunneridae</taxon>
        <taxon>Pentapetalae</taxon>
        <taxon>asterids</taxon>
        <taxon>lamiids</taxon>
        <taxon>Lamiales</taxon>
        <taxon>Gesneriaceae</taxon>
        <taxon>Didymocarpoideae</taxon>
        <taxon>Trichosporeae</taxon>
        <taxon>Loxocarpinae</taxon>
        <taxon>Dorcoceras</taxon>
    </lineage>
</organism>
<name>A0A2Z7C0P0_9LAMI</name>
<keyword evidence="3" id="KW-1185">Reference proteome</keyword>
<feature type="compositionally biased region" description="Low complexity" evidence="1">
    <location>
        <begin position="68"/>
        <end position="77"/>
    </location>
</feature>
<feature type="region of interest" description="Disordered" evidence="1">
    <location>
        <begin position="190"/>
        <end position="230"/>
    </location>
</feature>
<accession>A0A2Z7C0P0</accession>
<dbReference type="Proteomes" id="UP000250235">
    <property type="component" value="Unassembled WGS sequence"/>
</dbReference>
<proteinExistence type="predicted"/>
<protein>
    <submittedName>
        <fullName evidence="2">Uncharacterized protein</fullName>
    </submittedName>
</protein>
<reference evidence="2 3" key="1">
    <citation type="journal article" date="2015" name="Proc. Natl. Acad. Sci. U.S.A.">
        <title>The resurrection genome of Boea hygrometrica: A blueprint for survival of dehydration.</title>
        <authorList>
            <person name="Xiao L."/>
            <person name="Yang G."/>
            <person name="Zhang L."/>
            <person name="Yang X."/>
            <person name="Zhao S."/>
            <person name="Ji Z."/>
            <person name="Zhou Q."/>
            <person name="Hu M."/>
            <person name="Wang Y."/>
            <person name="Chen M."/>
            <person name="Xu Y."/>
            <person name="Jin H."/>
            <person name="Xiao X."/>
            <person name="Hu G."/>
            <person name="Bao F."/>
            <person name="Hu Y."/>
            <person name="Wan P."/>
            <person name="Li L."/>
            <person name="Deng X."/>
            <person name="Kuang T."/>
            <person name="Xiang C."/>
            <person name="Zhu J.K."/>
            <person name="Oliver M.J."/>
            <person name="He Y."/>
        </authorList>
    </citation>
    <scope>NUCLEOTIDE SEQUENCE [LARGE SCALE GENOMIC DNA]</scope>
    <source>
        <strain evidence="3">cv. XS01</strain>
    </source>
</reference>
<dbReference type="EMBL" id="KQ999998">
    <property type="protein sequence ID" value="KZV40446.1"/>
    <property type="molecule type" value="Genomic_DNA"/>
</dbReference>
<gene>
    <name evidence="2" type="ORF">F511_36487</name>
</gene>
<sequence length="248" mass="26538">MKSRKQLLNFGDPKSVVPPSRVYNVDCGRLRQSGPRPETGFLRQPALEGLTRSARTDSPRQDWHEQFSGEATAAAASGSGGVIERREAALIALGKSHSQKSSSHAQHIEPSITDSACKNQLVVVSIQYGPFNPYIPIRSTTIGKSRVAIDPIAMRTSWRSNSDIASVTSIGYPRMSASGESSTTMHRLLHASGSHPIPPPDDPKSETPSSGCTRSPDEISTNGFSSSNWPETIFRRRSAAAVAAAAAA</sequence>
<evidence type="ECO:0000256" key="1">
    <source>
        <dbReference type="SAM" id="MobiDB-lite"/>
    </source>
</evidence>
<dbReference type="AlphaFoldDB" id="A0A2Z7C0P0"/>
<feature type="compositionally biased region" description="Basic and acidic residues" evidence="1">
    <location>
        <begin position="54"/>
        <end position="67"/>
    </location>
</feature>
<feature type="compositionally biased region" description="Polar residues" evidence="1">
    <location>
        <begin position="206"/>
        <end position="230"/>
    </location>
</feature>
<feature type="region of interest" description="Disordered" evidence="1">
    <location>
        <begin position="30"/>
        <end position="80"/>
    </location>
</feature>
<evidence type="ECO:0000313" key="2">
    <source>
        <dbReference type="EMBL" id="KZV40446.1"/>
    </source>
</evidence>